<dbReference type="AlphaFoldDB" id="U2JCH3"/>
<reference evidence="2 3" key="1">
    <citation type="submission" date="2013-06" db="EMBL/GenBank/DDBJ databases">
        <authorList>
            <person name="Weinstock G."/>
            <person name="Sodergren E."/>
            <person name="Lobos E.A."/>
            <person name="Fulton L."/>
            <person name="Fulton R."/>
            <person name="Courtney L."/>
            <person name="Fronick C."/>
            <person name="O'Laughlin M."/>
            <person name="Godfrey J."/>
            <person name="Wilson R.M."/>
            <person name="Miner T."/>
            <person name="Farmer C."/>
            <person name="Delehaunty K."/>
            <person name="Cordes M."/>
            <person name="Minx P."/>
            <person name="Tomlinson C."/>
            <person name="Chen J."/>
            <person name="Wollam A."/>
            <person name="Pepin K.H."/>
            <person name="Bhonagiri V."/>
            <person name="Zhang X."/>
            <person name="Warren W."/>
            <person name="Mitreva M."/>
            <person name="Mardis E.R."/>
            <person name="Wilson R.K."/>
        </authorList>
    </citation>
    <scope>NUCLEOTIDE SEQUENCE [LARGE SCALE GENOMIC DNA]</scope>
    <source>
        <strain evidence="2 3">W1703</strain>
    </source>
</reference>
<organism evidence="2 3">
    <name type="scientific">Streptococcus sobrinus W1703</name>
    <dbReference type="NCBI Taxonomy" id="1227275"/>
    <lineage>
        <taxon>Bacteria</taxon>
        <taxon>Bacillati</taxon>
        <taxon>Bacillota</taxon>
        <taxon>Bacilli</taxon>
        <taxon>Lactobacillales</taxon>
        <taxon>Streptococcaceae</taxon>
        <taxon>Streptococcus</taxon>
    </lineage>
</organism>
<dbReference type="GO" id="GO:0008747">
    <property type="term" value="F:N-acetylneuraminate lyase activity"/>
    <property type="evidence" value="ECO:0007669"/>
    <property type="project" value="TreeGrafter"/>
</dbReference>
<proteinExistence type="predicted"/>
<name>U2JCH3_9STRE</name>
<dbReference type="PANTHER" id="PTHR42849:SF1">
    <property type="entry name" value="N-ACETYLNEURAMINATE LYASE"/>
    <property type="match status" value="1"/>
</dbReference>
<evidence type="ECO:0000313" key="2">
    <source>
        <dbReference type="EMBL" id="ERJ77737.1"/>
    </source>
</evidence>
<dbReference type="Gene3D" id="3.20.20.70">
    <property type="entry name" value="Aldolase class I"/>
    <property type="match status" value="1"/>
</dbReference>
<dbReference type="GO" id="GO:0005829">
    <property type="term" value="C:cytosol"/>
    <property type="evidence" value="ECO:0007669"/>
    <property type="project" value="TreeGrafter"/>
</dbReference>
<protein>
    <recommendedName>
        <fullName evidence="4">Dihydrodipicolinate synthase domain protein</fullName>
    </recommendedName>
</protein>
<keyword evidence="1" id="KW-0456">Lyase</keyword>
<comment type="caution">
    <text evidence="2">The sequence shown here is derived from an EMBL/GenBank/DDBJ whole genome shotgun (WGS) entry which is preliminary data.</text>
</comment>
<dbReference type="PANTHER" id="PTHR42849">
    <property type="entry name" value="N-ACETYLNEURAMINATE LYASE"/>
    <property type="match status" value="1"/>
</dbReference>
<dbReference type="SUPFAM" id="SSF51569">
    <property type="entry name" value="Aldolase"/>
    <property type="match status" value="1"/>
</dbReference>
<dbReference type="GO" id="GO:0019262">
    <property type="term" value="P:N-acetylneuraminate catabolic process"/>
    <property type="evidence" value="ECO:0007669"/>
    <property type="project" value="TreeGrafter"/>
</dbReference>
<evidence type="ECO:0008006" key="4">
    <source>
        <dbReference type="Google" id="ProtNLM"/>
    </source>
</evidence>
<dbReference type="EMBL" id="AWVA01000030">
    <property type="protein sequence ID" value="ERJ77737.1"/>
    <property type="molecule type" value="Genomic_DNA"/>
</dbReference>
<dbReference type="InterPro" id="IPR002220">
    <property type="entry name" value="DapA-like"/>
</dbReference>
<evidence type="ECO:0000256" key="1">
    <source>
        <dbReference type="ARBA" id="ARBA00023239"/>
    </source>
</evidence>
<dbReference type="PATRIC" id="fig|1227275.3.peg.552"/>
<dbReference type="HOGENOM" id="CLU_2920971_0_0_9"/>
<dbReference type="Pfam" id="PF00701">
    <property type="entry name" value="DHDPS"/>
    <property type="match status" value="1"/>
</dbReference>
<dbReference type="Proteomes" id="UP000016617">
    <property type="component" value="Unassembled WGS sequence"/>
</dbReference>
<accession>U2JCH3</accession>
<sequence length="61" mass="6698">MTNVELKGIITPILTPMKEDESINIAELRNQIDRLIAGGVHGIFPFGTNGEGYILNSDEKL</sequence>
<dbReference type="InterPro" id="IPR013785">
    <property type="entry name" value="Aldolase_TIM"/>
</dbReference>
<gene>
    <name evidence="2" type="ORF">HMPREF1557_00627</name>
</gene>
<evidence type="ECO:0000313" key="3">
    <source>
        <dbReference type="Proteomes" id="UP000016617"/>
    </source>
</evidence>